<organism evidence="1 2">
    <name type="scientific">Paenibacillus oralis</name>
    <dbReference type="NCBI Taxonomy" id="2490856"/>
    <lineage>
        <taxon>Bacteria</taxon>
        <taxon>Bacillati</taxon>
        <taxon>Bacillota</taxon>
        <taxon>Bacilli</taxon>
        <taxon>Bacillales</taxon>
        <taxon>Paenibacillaceae</taxon>
        <taxon>Paenibacillus</taxon>
    </lineage>
</organism>
<evidence type="ECO:0000313" key="1">
    <source>
        <dbReference type="EMBL" id="RRJ54786.1"/>
    </source>
</evidence>
<dbReference type="RefSeq" id="WP_128635870.1">
    <property type="nucleotide sequence ID" value="NZ_RRCN01000002.1"/>
</dbReference>
<dbReference type="EMBL" id="RRCN01000002">
    <property type="protein sequence ID" value="RRJ54786.1"/>
    <property type="molecule type" value="Genomic_DNA"/>
</dbReference>
<gene>
    <name evidence="1" type="ORF">EHV15_34920</name>
</gene>
<proteinExistence type="predicted"/>
<dbReference type="Proteomes" id="UP000267017">
    <property type="component" value="Unassembled WGS sequence"/>
</dbReference>
<reference evidence="1 2" key="1">
    <citation type="submission" date="2018-11" db="EMBL/GenBank/DDBJ databases">
        <title>Genome sequencing of Paenibacillus sp. KCOM 3021 (= ChDC PVNT-B20).</title>
        <authorList>
            <person name="Kook J.-K."/>
            <person name="Park S.-N."/>
            <person name="Lim Y.K."/>
        </authorList>
    </citation>
    <scope>NUCLEOTIDE SEQUENCE [LARGE SCALE GENOMIC DNA]</scope>
    <source>
        <strain evidence="1 2">KCOM 3021</strain>
    </source>
</reference>
<sequence>MLFRMEMPVAAMFCSLANELWGTIGISSREAASPPGACGQMIQSGQLAIFRVEMLAASAGLSVANELKGTFGRSGSERSNRFARVHVWPTEEEPSKGKWVPLMGTHFLRVAKVFQEAKITVMKYQGAK</sequence>
<protein>
    <submittedName>
        <fullName evidence="1">Uncharacterized protein</fullName>
    </submittedName>
</protein>
<keyword evidence="2" id="KW-1185">Reference proteome</keyword>
<accession>A0A3P3T9R7</accession>
<evidence type="ECO:0000313" key="2">
    <source>
        <dbReference type="Proteomes" id="UP000267017"/>
    </source>
</evidence>
<dbReference type="AlphaFoldDB" id="A0A3P3T9R7"/>
<name>A0A3P3T9R7_9BACL</name>
<comment type="caution">
    <text evidence="1">The sequence shown here is derived from an EMBL/GenBank/DDBJ whole genome shotgun (WGS) entry which is preliminary data.</text>
</comment>